<comment type="caution">
    <text evidence="2">The sequence shown here is derived from an EMBL/GenBank/DDBJ whole genome shotgun (WGS) entry which is preliminary data.</text>
</comment>
<evidence type="ECO:0000256" key="1">
    <source>
        <dbReference type="SAM" id="Phobius"/>
    </source>
</evidence>
<reference evidence="2 3" key="1">
    <citation type="submission" date="2019-07" db="EMBL/GenBank/DDBJ databases">
        <title>Whole genome shotgun sequence of Cerasibacillus quisquiliarum NBRC 102429.</title>
        <authorList>
            <person name="Hosoyama A."/>
            <person name="Uohara A."/>
            <person name="Ohji S."/>
            <person name="Ichikawa N."/>
        </authorList>
    </citation>
    <scope>NUCLEOTIDE SEQUENCE [LARGE SCALE GENOMIC DNA]</scope>
    <source>
        <strain evidence="2 3">NBRC 102429</strain>
    </source>
</reference>
<dbReference type="Proteomes" id="UP000321491">
    <property type="component" value="Unassembled WGS sequence"/>
</dbReference>
<keyword evidence="1" id="KW-0812">Transmembrane</keyword>
<feature type="transmembrane region" description="Helical" evidence="1">
    <location>
        <begin position="6"/>
        <end position="29"/>
    </location>
</feature>
<protein>
    <submittedName>
        <fullName evidence="2">Uncharacterized protein</fullName>
    </submittedName>
</protein>
<evidence type="ECO:0000313" key="3">
    <source>
        <dbReference type="Proteomes" id="UP000321491"/>
    </source>
</evidence>
<evidence type="ECO:0000313" key="2">
    <source>
        <dbReference type="EMBL" id="GEN30086.1"/>
    </source>
</evidence>
<organism evidence="2 3">
    <name type="scientific">Cerasibacillus quisquiliarum</name>
    <dbReference type="NCBI Taxonomy" id="227865"/>
    <lineage>
        <taxon>Bacteria</taxon>
        <taxon>Bacillati</taxon>
        <taxon>Bacillota</taxon>
        <taxon>Bacilli</taxon>
        <taxon>Bacillales</taxon>
        <taxon>Bacillaceae</taxon>
        <taxon>Cerasibacillus</taxon>
    </lineage>
</organism>
<keyword evidence="1" id="KW-1133">Transmembrane helix</keyword>
<keyword evidence="1" id="KW-0472">Membrane</keyword>
<gene>
    <name evidence="2" type="ORF">CQU01_03240</name>
</gene>
<sequence>MQKGFWPFIWISFIFILLISPFFMLGWMLNDVSDSIEDIGKKLVMVMKTVKLSHM</sequence>
<proteinExistence type="predicted"/>
<dbReference type="RefSeq" id="WP_170226559.1">
    <property type="nucleotide sequence ID" value="NZ_BJXW01000004.1"/>
</dbReference>
<dbReference type="EMBL" id="BJXW01000004">
    <property type="protein sequence ID" value="GEN30086.1"/>
    <property type="molecule type" value="Genomic_DNA"/>
</dbReference>
<dbReference type="AlphaFoldDB" id="A0A511UU05"/>
<accession>A0A511UU05</accession>
<keyword evidence="3" id="KW-1185">Reference proteome</keyword>
<name>A0A511UU05_9BACI</name>